<keyword evidence="2" id="KW-0067">ATP-binding</keyword>
<dbReference type="PANTHER" id="PTHR16305:SF35">
    <property type="entry name" value="TRANSCRIPTIONAL ACTIVATOR DOMAIN"/>
    <property type="match status" value="1"/>
</dbReference>
<proteinExistence type="predicted"/>
<evidence type="ECO:0000259" key="4">
    <source>
        <dbReference type="Pfam" id="PF13191"/>
    </source>
</evidence>
<dbReference type="GO" id="GO:0005524">
    <property type="term" value="F:ATP binding"/>
    <property type="evidence" value="ECO:0007669"/>
    <property type="project" value="UniProtKB-KW"/>
</dbReference>
<dbReference type="InterPro" id="IPR027417">
    <property type="entry name" value="P-loop_NTPase"/>
</dbReference>
<keyword evidence="1" id="KW-0547">Nucleotide-binding</keyword>
<reference evidence="5 6" key="1">
    <citation type="submission" date="2018-10" db="EMBL/GenBank/DDBJ databases">
        <title>Isolation of pseudouridimycin from Streptomyces albus DSM 40763.</title>
        <authorList>
            <person name="Rosenqvist P."/>
            <person name="Metsae-Ketelae M."/>
            <person name="Virta P."/>
        </authorList>
    </citation>
    <scope>NUCLEOTIDE SEQUENCE [LARGE SCALE GENOMIC DNA]</scope>
    <source>
        <strain evidence="5 6">DSM 40763</strain>
    </source>
</reference>
<accession>A0A8H1LLJ5</accession>
<evidence type="ECO:0000256" key="2">
    <source>
        <dbReference type="ARBA" id="ARBA00022840"/>
    </source>
</evidence>
<sequence>MHIRSVRPVAVRPGPAPWPATDTRQVTLRPVFGRDPPTPTVGSRPWRRLGTTAPRSEDGEDTIVALLERDAELAAVERGLARLCGTPGTAPRSGGLLAFTGGPGLGRTALLDETAARATARGCTVLRATGGEQEQEAGFHLVRALLHPLPPGCREPGLRAALGRHHALAAPAAGLAAPARTVPPHPHAVRRALDRLLAHLAERLAARGTPLVLLVDDVHWADPASLHWLTGLLPQVPGLPLLCALAYDPAQLRPETAHLPDAVLAGGQRPRALPALSAAAVDTLVKETFGGAEQPAFAKECWSLTGGTPLAVTRLLARAREAGLSPHRDAVGRLADLARGVEPPGFLEHLHGLGPACVRLSWAVAVLGTDTTPARAARVAGLDAQAAREATETLCRAGILHTAEDDGPAGPGTPEAGGTPRFRHPSLASEVYRSIPAATRTALHGQAAATLSLAGAAPTDCARHLLEVHPDADPAVVTDLRRAARAYATAGAPEAAHRCLGRALNEPPARRDRPALLYELAFAAFRSGTPAAAAHHLRAALAEPDCTPGLRERATRLLALARTATAQTAATAP</sequence>
<evidence type="ECO:0000256" key="3">
    <source>
        <dbReference type="SAM" id="MobiDB-lite"/>
    </source>
</evidence>
<dbReference type="Proteomes" id="UP000298111">
    <property type="component" value="Unassembled WGS sequence"/>
</dbReference>
<dbReference type="InterPro" id="IPR011990">
    <property type="entry name" value="TPR-like_helical_dom_sf"/>
</dbReference>
<dbReference type="GO" id="GO:0005737">
    <property type="term" value="C:cytoplasm"/>
    <property type="evidence" value="ECO:0007669"/>
    <property type="project" value="TreeGrafter"/>
</dbReference>
<dbReference type="SUPFAM" id="SSF48452">
    <property type="entry name" value="TPR-like"/>
    <property type="match status" value="1"/>
</dbReference>
<dbReference type="PANTHER" id="PTHR16305">
    <property type="entry name" value="TESTICULAR SOLUBLE ADENYLYL CYCLASE"/>
    <property type="match status" value="1"/>
</dbReference>
<gene>
    <name evidence="5" type="ORF">D8771_03710</name>
</gene>
<feature type="region of interest" description="Disordered" evidence="3">
    <location>
        <begin position="402"/>
        <end position="423"/>
    </location>
</feature>
<dbReference type="InterPro" id="IPR041664">
    <property type="entry name" value="AAA_16"/>
</dbReference>
<evidence type="ECO:0000313" key="5">
    <source>
        <dbReference type="EMBL" id="TGG88579.1"/>
    </source>
</evidence>
<dbReference type="GO" id="GO:0004016">
    <property type="term" value="F:adenylate cyclase activity"/>
    <property type="evidence" value="ECO:0007669"/>
    <property type="project" value="TreeGrafter"/>
</dbReference>
<evidence type="ECO:0000256" key="1">
    <source>
        <dbReference type="ARBA" id="ARBA00022741"/>
    </source>
</evidence>
<protein>
    <recommendedName>
        <fullName evidence="4">Orc1-like AAA ATPase domain-containing protein</fullName>
    </recommendedName>
</protein>
<feature type="domain" description="Orc1-like AAA ATPase" evidence="4">
    <location>
        <begin position="91"/>
        <end position="240"/>
    </location>
</feature>
<comment type="caution">
    <text evidence="5">The sequence shown here is derived from an EMBL/GenBank/DDBJ whole genome shotgun (WGS) entry which is preliminary data.</text>
</comment>
<organism evidence="5 6">
    <name type="scientific">Streptomyces albus</name>
    <dbReference type="NCBI Taxonomy" id="1888"/>
    <lineage>
        <taxon>Bacteria</taxon>
        <taxon>Bacillati</taxon>
        <taxon>Actinomycetota</taxon>
        <taxon>Actinomycetes</taxon>
        <taxon>Kitasatosporales</taxon>
        <taxon>Streptomycetaceae</taxon>
        <taxon>Streptomyces</taxon>
    </lineage>
</organism>
<evidence type="ECO:0000313" key="6">
    <source>
        <dbReference type="Proteomes" id="UP000298111"/>
    </source>
</evidence>
<dbReference type="SUPFAM" id="SSF52540">
    <property type="entry name" value="P-loop containing nucleoside triphosphate hydrolases"/>
    <property type="match status" value="1"/>
</dbReference>
<feature type="compositionally biased region" description="Low complexity" evidence="3">
    <location>
        <begin position="1"/>
        <end position="13"/>
    </location>
</feature>
<name>A0A8H1LLJ5_9ACTN</name>
<feature type="region of interest" description="Disordered" evidence="3">
    <location>
        <begin position="1"/>
        <end position="59"/>
    </location>
</feature>
<dbReference type="Pfam" id="PF13191">
    <property type="entry name" value="AAA_16"/>
    <property type="match status" value="1"/>
</dbReference>
<dbReference type="AlphaFoldDB" id="A0A8H1LLJ5"/>
<dbReference type="EMBL" id="RCIY01000009">
    <property type="protein sequence ID" value="TGG88579.1"/>
    <property type="molecule type" value="Genomic_DNA"/>
</dbReference>